<proteinExistence type="inferred from homology"/>
<dbReference type="InterPro" id="IPR002068">
    <property type="entry name" value="A-crystallin/Hsp20_dom"/>
</dbReference>
<dbReference type="PROSITE" id="PS01031">
    <property type="entry name" value="SHSP"/>
    <property type="match status" value="1"/>
</dbReference>
<gene>
    <name evidence="5" type="ORF">TCHU04912_LOCUS2626</name>
</gene>
<comment type="similarity">
    <text evidence="1 2">Belongs to the small heat shock protein (HSP20) family.</text>
</comment>
<evidence type="ECO:0000256" key="2">
    <source>
        <dbReference type="RuleBase" id="RU003616"/>
    </source>
</evidence>
<name>A0A7S1X017_9CHLO</name>
<dbReference type="InterPro" id="IPR008978">
    <property type="entry name" value="HSP20-like_chaperone"/>
</dbReference>
<evidence type="ECO:0000259" key="4">
    <source>
        <dbReference type="PROSITE" id="PS01031"/>
    </source>
</evidence>
<evidence type="ECO:0000256" key="1">
    <source>
        <dbReference type="PROSITE-ProRule" id="PRU00285"/>
    </source>
</evidence>
<sequence>MDGSSGFGGIPSWAAVQPMFCSTSGRSVAEVSSFNSYSVNKAERSLSETQPPDPQRQLRHSASETSLSSAFTGTVRGGEDPMVCDSTDEGGYAVPETFHPFTSSFSSMTSRHAEVDVIRKADHYEVHMDLAGYKPENVCLQLRQRVVHVCVTSAFGIEGRECSYSAATSCRQGTFHSTVRLPHDVDPERVSADMAYGMLRLRLPRGSFSGVDGQNSSMVPSFHDEMALRSAGRPQPIHVERLSW</sequence>
<dbReference type="AlphaFoldDB" id="A0A7S1X017"/>
<evidence type="ECO:0000256" key="3">
    <source>
        <dbReference type="SAM" id="MobiDB-lite"/>
    </source>
</evidence>
<dbReference type="SUPFAM" id="SSF49764">
    <property type="entry name" value="HSP20-like chaperones"/>
    <property type="match status" value="1"/>
</dbReference>
<reference evidence="5" key="1">
    <citation type="submission" date="2021-01" db="EMBL/GenBank/DDBJ databases">
        <authorList>
            <person name="Corre E."/>
            <person name="Pelletier E."/>
            <person name="Niang G."/>
            <person name="Scheremetjew M."/>
            <person name="Finn R."/>
            <person name="Kale V."/>
            <person name="Holt S."/>
            <person name="Cochrane G."/>
            <person name="Meng A."/>
            <person name="Brown T."/>
            <person name="Cohen L."/>
        </authorList>
    </citation>
    <scope>NUCLEOTIDE SEQUENCE</scope>
    <source>
        <strain evidence="5">PLY429</strain>
    </source>
</reference>
<dbReference type="EMBL" id="HBGG01005470">
    <property type="protein sequence ID" value="CAD9200393.1"/>
    <property type="molecule type" value="Transcribed_RNA"/>
</dbReference>
<dbReference type="CDD" id="cd06464">
    <property type="entry name" value="ACD_sHsps-like"/>
    <property type="match status" value="1"/>
</dbReference>
<accession>A0A7S1X017</accession>
<organism evidence="5">
    <name type="scientific">Tetraselmis chuii</name>
    <dbReference type="NCBI Taxonomy" id="63592"/>
    <lineage>
        <taxon>Eukaryota</taxon>
        <taxon>Viridiplantae</taxon>
        <taxon>Chlorophyta</taxon>
        <taxon>core chlorophytes</taxon>
        <taxon>Chlorodendrophyceae</taxon>
        <taxon>Chlorodendrales</taxon>
        <taxon>Chlorodendraceae</taxon>
        <taxon>Tetraselmis</taxon>
    </lineage>
</organism>
<feature type="domain" description="SHSP" evidence="4">
    <location>
        <begin position="106"/>
        <end position="221"/>
    </location>
</feature>
<evidence type="ECO:0000313" key="5">
    <source>
        <dbReference type="EMBL" id="CAD9200393.1"/>
    </source>
</evidence>
<protein>
    <recommendedName>
        <fullName evidence="4">SHSP domain-containing protein</fullName>
    </recommendedName>
</protein>
<dbReference type="Gene3D" id="2.60.40.790">
    <property type="match status" value="1"/>
</dbReference>
<feature type="compositionally biased region" description="Polar residues" evidence="3">
    <location>
        <begin position="63"/>
        <end position="72"/>
    </location>
</feature>
<feature type="region of interest" description="Disordered" evidence="3">
    <location>
        <begin position="40"/>
        <end position="89"/>
    </location>
</feature>
<dbReference type="Pfam" id="PF00011">
    <property type="entry name" value="HSP20"/>
    <property type="match status" value="1"/>
</dbReference>